<dbReference type="Gene3D" id="3.40.720.10">
    <property type="entry name" value="Alkaline Phosphatase, subunit A"/>
    <property type="match status" value="1"/>
</dbReference>
<keyword evidence="7" id="KW-1185">Reference proteome</keyword>
<reference evidence="6 7" key="1">
    <citation type="submission" date="2019-04" db="EMBL/GenBank/DDBJ databases">
        <authorList>
            <person name="Van Vliet M D."/>
        </authorList>
    </citation>
    <scope>NUCLEOTIDE SEQUENCE [LARGE SCALE GENOMIC DNA]</scope>
    <source>
        <strain evidence="6 7">F1</strain>
    </source>
</reference>
<dbReference type="InterPro" id="IPR050738">
    <property type="entry name" value="Sulfatase"/>
</dbReference>
<evidence type="ECO:0000256" key="3">
    <source>
        <dbReference type="ARBA" id="ARBA00022801"/>
    </source>
</evidence>
<dbReference type="InterPro" id="IPR017850">
    <property type="entry name" value="Alkaline_phosphatase_core_sf"/>
</dbReference>
<evidence type="ECO:0000256" key="2">
    <source>
        <dbReference type="ARBA" id="ARBA00022723"/>
    </source>
</evidence>
<dbReference type="InterPro" id="IPR024607">
    <property type="entry name" value="Sulfatase_CS"/>
</dbReference>
<proteinExistence type="inferred from homology"/>
<dbReference type="InterPro" id="IPR000917">
    <property type="entry name" value="Sulfatase_N"/>
</dbReference>
<evidence type="ECO:0000256" key="1">
    <source>
        <dbReference type="ARBA" id="ARBA00008779"/>
    </source>
</evidence>
<keyword evidence="4" id="KW-0106">Calcium</keyword>
<dbReference type="PANTHER" id="PTHR42693:SF53">
    <property type="entry name" value="ENDO-4-O-SULFATASE"/>
    <property type="match status" value="1"/>
</dbReference>
<dbReference type="PROSITE" id="PS00523">
    <property type="entry name" value="SULFATASE_1"/>
    <property type="match status" value="1"/>
</dbReference>
<keyword evidence="3" id="KW-0378">Hydrolase</keyword>
<feature type="domain" description="Sulfatase N-terminal" evidence="5">
    <location>
        <begin position="13"/>
        <end position="123"/>
    </location>
</feature>
<organism evidence="6 7">
    <name type="scientific">Pontiella desulfatans</name>
    <dbReference type="NCBI Taxonomy" id="2750659"/>
    <lineage>
        <taxon>Bacteria</taxon>
        <taxon>Pseudomonadati</taxon>
        <taxon>Kiritimatiellota</taxon>
        <taxon>Kiritimatiellia</taxon>
        <taxon>Kiritimatiellales</taxon>
        <taxon>Pontiellaceae</taxon>
        <taxon>Pontiella</taxon>
    </lineage>
</organism>
<evidence type="ECO:0000259" key="5">
    <source>
        <dbReference type="Pfam" id="PF00884"/>
    </source>
</evidence>
<dbReference type="GO" id="GO:0004065">
    <property type="term" value="F:arylsulfatase activity"/>
    <property type="evidence" value="ECO:0007669"/>
    <property type="project" value="TreeGrafter"/>
</dbReference>
<dbReference type="SUPFAM" id="SSF53649">
    <property type="entry name" value="Alkaline phosphatase-like"/>
    <property type="match status" value="2"/>
</dbReference>
<dbReference type="Proteomes" id="UP000366872">
    <property type="component" value="Unassembled WGS sequence"/>
</dbReference>
<accession>A0A6C2U8G7</accession>
<dbReference type="AlphaFoldDB" id="A0A6C2U8G7"/>
<dbReference type="Gene3D" id="3.30.1120.10">
    <property type="match status" value="1"/>
</dbReference>
<evidence type="ECO:0000313" key="6">
    <source>
        <dbReference type="EMBL" id="VGO16350.1"/>
    </source>
</evidence>
<name>A0A6C2U8G7_PONDE</name>
<dbReference type="PANTHER" id="PTHR42693">
    <property type="entry name" value="ARYLSULFATASE FAMILY MEMBER"/>
    <property type="match status" value="1"/>
</dbReference>
<comment type="similarity">
    <text evidence="1">Belongs to the sulfatase family.</text>
</comment>
<dbReference type="EMBL" id="CAAHFG010000003">
    <property type="protein sequence ID" value="VGO16350.1"/>
    <property type="molecule type" value="Genomic_DNA"/>
</dbReference>
<keyword evidence="2" id="KW-0479">Metal-binding</keyword>
<dbReference type="GO" id="GO:0046872">
    <property type="term" value="F:metal ion binding"/>
    <property type="evidence" value="ECO:0007669"/>
    <property type="project" value="UniProtKB-KW"/>
</dbReference>
<gene>
    <name evidence="6" type="primary">atsA_247</name>
    <name evidence="6" type="ORF">PDESU_04941</name>
</gene>
<evidence type="ECO:0000256" key="4">
    <source>
        <dbReference type="ARBA" id="ARBA00022837"/>
    </source>
</evidence>
<protein>
    <submittedName>
        <fullName evidence="6">Arylsulfatase</fullName>
    </submittedName>
</protein>
<dbReference type="Pfam" id="PF00884">
    <property type="entry name" value="Sulfatase"/>
    <property type="match status" value="1"/>
</dbReference>
<evidence type="ECO:0000313" key="7">
    <source>
        <dbReference type="Proteomes" id="UP000366872"/>
    </source>
</evidence>
<sequence length="251" mass="26919">MLLMAGGVYALKPNVVIIYGDDVGYGDVGAYGSKLIPTPNIDRLAAEGLRFTDGHCSAGTCTPSRYSLLTGVHGFRHGVAVLPPNAPLTISTEAFTLPELFRQAGYTAGVVGKWHLGIGAKGTPVDWNGEVKPGPLEIDFISSFAALLEEEVPAGEALDSRNMLGALLGKDPDGLPFMIEEAEKRRALRRGDWKYISASKGKKNRGGGPAELYNLKNDPGETRNVIADFPEKAAAMQAELRQLIEQKGIRK</sequence>